<dbReference type="Gene3D" id="3.30.710.10">
    <property type="entry name" value="Potassium Channel Kv1.1, Chain A"/>
    <property type="match status" value="1"/>
</dbReference>
<name>A0ABQ9F1T1_TEGGR</name>
<evidence type="ECO:0000313" key="3">
    <source>
        <dbReference type="Proteomes" id="UP001217089"/>
    </source>
</evidence>
<sequence>MDWQQGKSILQCISTLYLNERMSDVYFTFPHEPDKTPLPAHKFLLASRSPEFESLFYGNSPEVNPEVQIEDITWEIFRLFLKYLYTDEIDVDRDIVTPLLHASEKYQVTTLSKKCATYLESAVTVSNVCVIFEQASFFGLTHLVLKALRIIEENTEKVLKSKGFTSLSKASIGCILRSENLTAKEVSIFRAAMKWAAAECERKGMIPGGQNQRQMLGELFFHIRIPLLTLDEFTKYVVDTGVLTEREQLQLFKFFTCKSNSNRKDIPDFIDKPRKNGINGLTTHTSAMTSEDIVKSLRNNTVDVMSDVISGTESQQPITTLETPVPPLDLTPVTITPLLLDIQNVLGCTKDDQHMLITGDLVTDYKCINHETVAVFSNMPLKLTEITMLHTIKCASCENVIDHVLFSVGEPKSTSHIEKHVMDERGVFNLNYPLPSRKWNKLNLKINNRCTLCGLNIRTAYPHLPQRLMDLPGIPVGEWTEPIKVSANGVAVTLKCYGRNMIKGIEFEN</sequence>
<dbReference type="InterPro" id="IPR011705">
    <property type="entry name" value="BACK"/>
</dbReference>
<dbReference type="PANTHER" id="PTHR45774:SF4">
    <property type="entry name" value="AXUNDEAD, ISOFORM F"/>
    <property type="match status" value="1"/>
</dbReference>
<dbReference type="Gene3D" id="1.25.40.420">
    <property type="match status" value="1"/>
</dbReference>
<accession>A0ABQ9F1T1</accession>
<reference evidence="2 3" key="1">
    <citation type="submission" date="2022-12" db="EMBL/GenBank/DDBJ databases">
        <title>Chromosome-level genome of Tegillarca granosa.</title>
        <authorList>
            <person name="Kim J."/>
        </authorList>
    </citation>
    <scope>NUCLEOTIDE SEQUENCE [LARGE SCALE GENOMIC DNA]</scope>
    <source>
        <strain evidence="2">Teg-2019</strain>
        <tissue evidence="2">Adductor muscle</tissue>
    </source>
</reference>
<dbReference type="SUPFAM" id="SSF54695">
    <property type="entry name" value="POZ domain"/>
    <property type="match status" value="1"/>
</dbReference>
<keyword evidence="3" id="KW-1185">Reference proteome</keyword>
<evidence type="ECO:0000259" key="1">
    <source>
        <dbReference type="PROSITE" id="PS50097"/>
    </source>
</evidence>
<dbReference type="PANTHER" id="PTHR45774">
    <property type="entry name" value="BTB/POZ DOMAIN-CONTAINING"/>
    <property type="match status" value="1"/>
</dbReference>
<comment type="caution">
    <text evidence="2">The sequence shown here is derived from an EMBL/GenBank/DDBJ whole genome shotgun (WGS) entry which is preliminary data.</text>
</comment>
<dbReference type="Proteomes" id="UP001217089">
    <property type="component" value="Unassembled WGS sequence"/>
</dbReference>
<organism evidence="2 3">
    <name type="scientific">Tegillarca granosa</name>
    <name type="common">Malaysian cockle</name>
    <name type="synonym">Anadara granosa</name>
    <dbReference type="NCBI Taxonomy" id="220873"/>
    <lineage>
        <taxon>Eukaryota</taxon>
        <taxon>Metazoa</taxon>
        <taxon>Spiralia</taxon>
        <taxon>Lophotrochozoa</taxon>
        <taxon>Mollusca</taxon>
        <taxon>Bivalvia</taxon>
        <taxon>Autobranchia</taxon>
        <taxon>Pteriomorphia</taxon>
        <taxon>Arcoida</taxon>
        <taxon>Arcoidea</taxon>
        <taxon>Arcidae</taxon>
        <taxon>Tegillarca</taxon>
    </lineage>
</organism>
<proteinExistence type="predicted"/>
<dbReference type="SMART" id="SM00225">
    <property type="entry name" value="BTB"/>
    <property type="match status" value="1"/>
</dbReference>
<dbReference type="PROSITE" id="PS50097">
    <property type="entry name" value="BTB"/>
    <property type="match status" value="1"/>
</dbReference>
<dbReference type="SMART" id="SM00875">
    <property type="entry name" value="BACK"/>
    <property type="match status" value="1"/>
</dbReference>
<evidence type="ECO:0000313" key="2">
    <source>
        <dbReference type="EMBL" id="KAJ8310105.1"/>
    </source>
</evidence>
<feature type="domain" description="BTB" evidence="1">
    <location>
        <begin position="23"/>
        <end position="93"/>
    </location>
</feature>
<dbReference type="Pfam" id="PF00651">
    <property type="entry name" value="BTB"/>
    <property type="match status" value="1"/>
</dbReference>
<dbReference type="InterPro" id="IPR011333">
    <property type="entry name" value="SKP1/BTB/POZ_sf"/>
</dbReference>
<protein>
    <recommendedName>
        <fullName evidence="1">BTB domain-containing protein</fullName>
    </recommendedName>
</protein>
<dbReference type="EMBL" id="JARBDR010000640">
    <property type="protein sequence ID" value="KAJ8310105.1"/>
    <property type="molecule type" value="Genomic_DNA"/>
</dbReference>
<gene>
    <name evidence="2" type="ORF">KUTeg_011970</name>
</gene>
<dbReference type="Pfam" id="PF07707">
    <property type="entry name" value="BACK"/>
    <property type="match status" value="1"/>
</dbReference>
<dbReference type="InterPro" id="IPR000210">
    <property type="entry name" value="BTB/POZ_dom"/>
</dbReference>